<comment type="function">
    <text evidence="11">DNA polymerase III is a complex, multichain enzyme responsible for most of the replicative synthesis in bacteria. This DNA polymerase also exhibits 3' to 5' exonuclease activity.</text>
</comment>
<keyword evidence="7" id="KW-0862">Zinc</keyword>
<dbReference type="InterPro" id="IPR038249">
    <property type="entry name" value="PolIII_tau_V_sf"/>
</dbReference>
<dbReference type="NCBIfam" id="NF005942">
    <property type="entry name" value="PRK07994.1"/>
    <property type="match status" value="1"/>
</dbReference>
<evidence type="ECO:0000259" key="13">
    <source>
        <dbReference type="SMART" id="SM00382"/>
    </source>
</evidence>
<feature type="region of interest" description="Disordered" evidence="12">
    <location>
        <begin position="613"/>
        <end position="650"/>
    </location>
</feature>
<dbReference type="PRINTS" id="PR00300">
    <property type="entry name" value="CLPPROTEASEA"/>
</dbReference>
<proteinExistence type="inferred from homology"/>
<dbReference type="Proteomes" id="UP000494115">
    <property type="component" value="Unassembled WGS sequence"/>
</dbReference>
<dbReference type="GO" id="GO:0005524">
    <property type="term" value="F:ATP binding"/>
    <property type="evidence" value="ECO:0007669"/>
    <property type="project" value="UniProtKB-KW"/>
</dbReference>
<dbReference type="PANTHER" id="PTHR11669:SF0">
    <property type="entry name" value="PROTEIN STICHEL-LIKE 2"/>
    <property type="match status" value="1"/>
</dbReference>
<feature type="region of interest" description="Disordered" evidence="12">
    <location>
        <begin position="471"/>
        <end position="600"/>
    </location>
</feature>
<evidence type="ECO:0000256" key="8">
    <source>
        <dbReference type="ARBA" id="ARBA00022840"/>
    </source>
</evidence>
<evidence type="ECO:0000256" key="1">
    <source>
        <dbReference type="ARBA" id="ARBA00006360"/>
    </source>
</evidence>
<dbReference type="NCBIfam" id="NF008975">
    <property type="entry name" value="PRK12323.1"/>
    <property type="match status" value="1"/>
</dbReference>
<evidence type="ECO:0000256" key="3">
    <source>
        <dbReference type="ARBA" id="ARBA00022695"/>
    </source>
</evidence>
<dbReference type="Gene3D" id="3.40.50.300">
    <property type="entry name" value="P-loop containing nucleotide triphosphate hydrolases"/>
    <property type="match status" value="1"/>
</dbReference>
<dbReference type="FunFam" id="3.40.50.300:FF:000014">
    <property type="entry name" value="DNA polymerase III subunit gamma/tau"/>
    <property type="match status" value="1"/>
</dbReference>
<dbReference type="SUPFAM" id="SSF52540">
    <property type="entry name" value="P-loop containing nucleoside triphosphate hydrolases"/>
    <property type="match status" value="1"/>
</dbReference>
<reference evidence="14 15" key="1">
    <citation type="submission" date="2020-04" db="EMBL/GenBank/DDBJ databases">
        <authorList>
            <person name="De Canck E."/>
        </authorList>
    </citation>
    <scope>NUCLEOTIDE SEQUENCE [LARGE SCALE GENOMIC DNA]</scope>
    <source>
        <strain evidence="14 15">LMG 28138</strain>
    </source>
</reference>
<dbReference type="EMBL" id="CADIKM010000030">
    <property type="protein sequence ID" value="CAB3798671.1"/>
    <property type="molecule type" value="Genomic_DNA"/>
</dbReference>
<evidence type="ECO:0000256" key="4">
    <source>
        <dbReference type="ARBA" id="ARBA00022705"/>
    </source>
</evidence>
<name>A0A6S7BTC2_9BURK</name>
<dbReference type="FunFam" id="1.20.272.10:FF:000003">
    <property type="entry name" value="DNA polymerase III subunit gamma/tau"/>
    <property type="match status" value="1"/>
</dbReference>
<dbReference type="FunFam" id="1.10.8.60:FF:000013">
    <property type="entry name" value="DNA polymerase III subunit gamma/tau"/>
    <property type="match status" value="1"/>
</dbReference>
<organism evidence="14 15">
    <name type="scientific">Pararobbsia alpina</name>
    <dbReference type="NCBI Taxonomy" id="621374"/>
    <lineage>
        <taxon>Bacteria</taxon>
        <taxon>Pseudomonadati</taxon>
        <taxon>Pseudomonadota</taxon>
        <taxon>Betaproteobacteria</taxon>
        <taxon>Burkholderiales</taxon>
        <taxon>Burkholderiaceae</taxon>
        <taxon>Pararobbsia</taxon>
    </lineage>
</organism>
<evidence type="ECO:0000313" key="14">
    <source>
        <dbReference type="EMBL" id="CAB3798671.1"/>
    </source>
</evidence>
<evidence type="ECO:0000256" key="9">
    <source>
        <dbReference type="ARBA" id="ARBA00022932"/>
    </source>
</evidence>
<feature type="compositionally biased region" description="Low complexity" evidence="12">
    <location>
        <begin position="536"/>
        <end position="559"/>
    </location>
</feature>
<dbReference type="GO" id="GO:0006261">
    <property type="term" value="P:DNA-templated DNA replication"/>
    <property type="evidence" value="ECO:0007669"/>
    <property type="project" value="TreeGrafter"/>
</dbReference>
<keyword evidence="8 11" id="KW-0067">ATP-binding</keyword>
<dbReference type="InterPro" id="IPR012763">
    <property type="entry name" value="DNA_pol_III_sug/sutau_N"/>
</dbReference>
<keyword evidence="3 11" id="KW-0548">Nucleotidyltransferase</keyword>
<keyword evidence="15" id="KW-1185">Reference proteome</keyword>
<keyword evidence="4 11" id="KW-0235">DNA replication</keyword>
<feature type="compositionally biased region" description="Low complexity" evidence="12">
    <location>
        <begin position="379"/>
        <end position="398"/>
    </location>
</feature>
<dbReference type="GO" id="GO:0009360">
    <property type="term" value="C:DNA polymerase III complex"/>
    <property type="evidence" value="ECO:0007669"/>
    <property type="project" value="InterPro"/>
</dbReference>
<keyword evidence="9 11" id="KW-0239">DNA-directed DNA polymerase</keyword>
<dbReference type="Gene3D" id="1.10.8.60">
    <property type="match status" value="1"/>
</dbReference>
<evidence type="ECO:0000256" key="11">
    <source>
        <dbReference type="RuleBase" id="RU364063"/>
    </source>
</evidence>
<evidence type="ECO:0000256" key="7">
    <source>
        <dbReference type="ARBA" id="ARBA00022833"/>
    </source>
</evidence>
<dbReference type="GO" id="GO:0016787">
    <property type="term" value="F:hydrolase activity"/>
    <property type="evidence" value="ECO:0007669"/>
    <property type="project" value="UniProtKB-KW"/>
</dbReference>
<dbReference type="Pfam" id="PF12169">
    <property type="entry name" value="DNA_pol3_gamma3"/>
    <property type="match status" value="1"/>
</dbReference>
<dbReference type="CDD" id="cd00009">
    <property type="entry name" value="AAA"/>
    <property type="match status" value="1"/>
</dbReference>
<dbReference type="GO" id="GO:0046872">
    <property type="term" value="F:metal ion binding"/>
    <property type="evidence" value="ECO:0007669"/>
    <property type="project" value="UniProtKB-KW"/>
</dbReference>
<comment type="similarity">
    <text evidence="1 11">Belongs to the DnaX/STICHEL family.</text>
</comment>
<feature type="region of interest" description="Disordered" evidence="12">
    <location>
        <begin position="379"/>
        <end position="408"/>
    </location>
</feature>
<sequence>MDGGTGTTDRTISMTYQVLARKWRPKDFASLVGQEHVVRALTHALDAQRLHHAYLFTGTRGVGKTTLSRILAKALNCEKGITSTPCGVCNACRAIDEGRFVDYVEMDAASNRGVEEMASLLERAVYAPVDARFKVYMIDEVHMLTNHAFNAMLKTLEEPPAHVKFILATTDPQKIPVTVLSRCLQFNLKQMPAPHIVGHLEHILTAEQIGFEAQALRLLARAADGSMRDALSLTDQAIAYSAGSVGEEAVRGMLGALDQSYLVRLLDAIAIADGATVLDIADEMAGRSLSFSTALADLAGLLHRVAWAQFAPASVLEEWPEATDIRRFAALLPAEQVQLLYQIATIGRAELGLAPDEYAGFSMTLLRMLAFRPLSDRLGGAPSPSGGSSSTPPGGIAPRSSAGVGRSAAPVSALDSLADKHAMQGLPSIEKAVGERVETKPAKPSPPDVSVADTVGVSGAEPAPVLVANTVSDPAEPSAKPMSPARAALEALRSSGLRIPTDKSRASAAQVPRRPQPSTPSAPLVVPTPRRPASPPASEATGGAAPAARAATAPNPSNSTNSGADTPPWESIPDSAYEEGGYDGDAGMSSTGFDGAPSDAADEMHSAAMLAGTASRAGGQPSAATPSRAVASRGTAPGGSTSNAATATRVTEVVPKEPPVLLTAFGADVDWPAFVTRLSLRGLARELAFRSELVSVADATLELRVAVPQLGDRSHVDKLKAELDTHLGRSIELKIINGAVHYTAAAIDDARRARQQVDAERSIEHDPFIQSLIRDFGASIVPGSIRPVQAAPGSPTA</sequence>
<keyword evidence="2 11" id="KW-0808">Transferase</keyword>
<dbReference type="InterPro" id="IPR008921">
    <property type="entry name" value="DNA_pol3_clamp-load_cplx_C"/>
</dbReference>
<dbReference type="EC" id="2.7.7.7" evidence="11"/>
<protein>
    <recommendedName>
        <fullName evidence="11">DNA polymerase III subunit gamma/tau</fullName>
        <ecNumber evidence="11">2.7.7.7</ecNumber>
    </recommendedName>
</protein>
<dbReference type="InterPro" id="IPR022754">
    <property type="entry name" value="DNA_pol_III_gamma-3"/>
</dbReference>
<feature type="domain" description="AAA+ ATPase" evidence="13">
    <location>
        <begin position="50"/>
        <end position="192"/>
    </location>
</feature>
<dbReference type="NCBIfam" id="TIGR02397">
    <property type="entry name" value="dnaX_nterm"/>
    <property type="match status" value="1"/>
</dbReference>
<dbReference type="InterPro" id="IPR003593">
    <property type="entry name" value="AAA+_ATPase"/>
</dbReference>
<evidence type="ECO:0000256" key="5">
    <source>
        <dbReference type="ARBA" id="ARBA00022723"/>
    </source>
</evidence>
<dbReference type="GO" id="GO:0003887">
    <property type="term" value="F:DNA-directed DNA polymerase activity"/>
    <property type="evidence" value="ECO:0007669"/>
    <property type="project" value="UniProtKB-KW"/>
</dbReference>
<dbReference type="CDD" id="cd18137">
    <property type="entry name" value="HLD_clamp_pol_III_gamma_tau"/>
    <property type="match status" value="1"/>
</dbReference>
<dbReference type="Gene3D" id="1.20.272.10">
    <property type="match status" value="1"/>
</dbReference>
<dbReference type="InterPro" id="IPR050238">
    <property type="entry name" value="DNA_Rep/Repair_Clamp_Loader"/>
</dbReference>
<keyword evidence="5" id="KW-0479">Metal-binding</keyword>
<keyword evidence="14" id="KW-0347">Helicase</keyword>
<dbReference type="PANTHER" id="PTHR11669">
    <property type="entry name" value="REPLICATION FACTOR C / DNA POLYMERASE III GAMMA-TAU SUBUNIT"/>
    <property type="match status" value="1"/>
</dbReference>
<dbReference type="Pfam" id="PF22608">
    <property type="entry name" value="DNAX_ATPase_lid"/>
    <property type="match status" value="1"/>
</dbReference>
<dbReference type="Pfam" id="PF12170">
    <property type="entry name" value="DNA_pol3_tau_5"/>
    <property type="match status" value="1"/>
</dbReference>
<accession>A0A6S7BTC2</accession>
<feature type="compositionally biased region" description="Polar residues" evidence="12">
    <location>
        <begin position="638"/>
        <end position="649"/>
    </location>
</feature>
<keyword evidence="14" id="KW-0378">Hydrolase</keyword>
<dbReference type="Gene3D" id="3.30.300.150">
    <property type="entry name" value="DNA polymerase III, tau subunit, domain V"/>
    <property type="match status" value="1"/>
</dbReference>
<dbReference type="InterPro" id="IPR027417">
    <property type="entry name" value="P-loop_NTPase"/>
</dbReference>
<dbReference type="SMART" id="SM00382">
    <property type="entry name" value="AAA"/>
    <property type="match status" value="1"/>
</dbReference>
<keyword evidence="6 11" id="KW-0547">Nucleotide-binding</keyword>
<dbReference type="GO" id="GO:0004386">
    <property type="term" value="F:helicase activity"/>
    <property type="evidence" value="ECO:0007669"/>
    <property type="project" value="UniProtKB-KW"/>
</dbReference>
<evidence type="ECO:0000256" key="6">
    <source>
        <dbReference type="ARBA" id="ARBA00022741"/>
    </source>
</evidence>
<feature type="region of interest" description="Disordered" evidence="12">
    <location>
        <begin position="435"/>
        <end position="455"/>
    </location>
</feature>
<dbReference type="AlphaFoldDB" id="A0A6S7BTC2"/>
<evidence type="ECO:0000256" key="2">
    <source>
        <dbReference type="ARBA" id="ARBA00022679"/>
    </source>
</evidence>
<dbReference type="SUPFAM" id="SSF48019">
    <property type="entry name" value="post-AAA+ oligomerization domain-like"/>
    <property type="match status" value="1"/>
</dbReference>
<comment type="catalytic activity">
    <reaction evidence="10 11">
        <text>DNA(n) + a 2'-deoxyribonucleoside 5'-triphosphate = DNA(n+1) + diphosphate</text>
        <dbReference type="Rhea" id="RHEA:22508"/>
        <dbReference type="Rhea" id="RHEA-COMP:17339"/>
        <dbReference type="Rhea" id="RHEA-COMP:17340"/>
        <dbReference type="ChEBI" id="CHEBI:33019"/>
        <dbReference type="ChEBI" id="CHEBI:61560"/>
        <dbReference type="ChEBI" id="CHEBI:173112"/>
        <dbReference type="EC" id="2.7.7.7"/>
    </reaction>
</comment>
<evidence type="ECO:0000256" key="12">
    <source>
        <dbReference type="SAM" id="MobiDB-lite"/>
    </source>
</evidence>
<evidence type="ECO:0000313" key="15">
    <source>
        <dbReference type="Proteomes" id="UP000494115"/>
    </source>
</evidence>
<gene>
    <name evidence="14" type="primary">ruvB_2</name>
    <name evidence="11" type="synonym">dnaX</name>
    <name evidence="14" type="ORF">LMG28138_04487</name>
</gene>
<evidence type="ECO:0000256" key="10">
    <source>
        <dbReference type="ARBA" id="ARBA00049244"/>
    </source>
</evidence>
<dbReference type="InterPro" id="IPR001270">
    <property type="entry name" value="ClpA/B"/>
</dbReference>
<dbReference type="InterPro" id="IPR021029">
    <property type="entry name" value="DNA_pol_III_tau_dom-5"/>
</dbReference>
<comment type="subunit">
    <text evidence="11">DNA polymerase III contains a core (composed of alpha, epsilon and theta chains) that associates with a tau subunit. This core dimerizes to form the POLIII' complex. PolIII' associates with the gamma complex (composed of gamma, delta, delta', psi and chi chains) and with the beta chain to form the complete DNA polymerase III complex.</text>
</comment>
<dbReference type="InterPro" id="IPR045085">
    <property type="entry name" value="HLD_clamp_pol_III_gamma_tau"/>
</dbReference>
<dbReference type="GO" id="GO:0003677">
    <property type="term" value="F:DNA binding"/>
    <property type="evidence" value="ECO:0007669"/>
    <property type="project" value="InterPro"/>
</dbReference>
<dbReference type="Pfam" id="PF13177">
    <property type="entry name" value="DNA_pol3_delta2"/>
    <property type="match status" value="1"/>
</dbReference>